<keyword evidence="4" id="KW-1185">Reference proteome</keyword>
<evidence type="ECO:0000313" key="4">
    <source>
        <dbReference type="Proteomes" id="UP001184230"/>
    </source>
</evidence>
<evidence type="ECO:0000313" key="3">
    <source>
        <dbReference type="EMBL" id="MDR6539433.1"/>
    </source>
</evidence>
<dbReference type="EMBL" id="JAVDRF010000017">
    <property type="protein sequence ID" value="MDR6539433.1"/>
    <property type="molecule type" value="Genomic_DNA"/>
</dbReference>
<feature type="chain" id="PRO_5046589153" evidence="2">
    <location>
        <begin position="23"/>
        <end position="141"/>
    </location>
</feature>
<reference evidence="3 4" key="1">
    <citation type="submission" date="2023-07" db="EMBL/GenBank/DDBJ databases">
        <title>Sorghum-associated microbial communities from plants grown in Nebraska, USA.</title>
        <authorList>
            <person name="Schachtman D."/>
        </authorList>
    </citation>
    <scope>NUCLEOTIDE SEQUENCE [LARGE SCALE GENOMIC DNA]</scope>
    <source>
        <strain evidence="3 4">DS1781</strain>
    </source>
</reference>
<comment type="caution">
    <text evidence="3">The sequence shown here is derived from an EMBL/GenBank/DDBJ whole genome shotgun (WGS) entry which is preliminary data.</text>
</comment>
<proteinExistence type="predicted"/>
<accession>A0ABU1NLU7</accession>
<dbReference type="Proteomes" id="UP001184230">
    <property type="component" value="Unassembled WGS sequence"/>
</dbReference>
<organism evidence="3 4">
    <name type="scientific">Variovorax soli</name>
    <dbReference type="NCBI Taxonomy" id="376815"/>
    <lineage>
        <taxon>Bacteria</taxon>
        <taxon>Pseudomonadati</taxon>
        <taxon>Pseudomonadota</taxon>
        <taxon>Betaproteobacteria</taxon>
        <taxon>Burkholderiales</taxon>
        <taxon>Comamonadaceae</taxon>
        <taxon>Variovorax</taxon>
    </lineage>
</organism>
<feature type="region of interest" description="Disordered" evidence="1">
    <location>
        <begin position="50"/>
        <end position="85"/>
    </location>
</feature>
<evidence type="ECO:0000256" key="2">
    <source>
        <dbReference type="SAM" id="SignalP"/>
    </source>
</evidence>
<evidence type="ECO:0000256" key="1">
    <source>
        <dbReference type="SAM" id="MobiDB-lite"/>
    </source>
</evidence>
<gene>
    <name evidence="3" type="ORF">J2739_005229</name>
</gene>
<dbReference type="RefSeq" id="WP_309907124.1">
    <property type="nucleotide sequence ID" value="NZ_JAVDRF010000017.1"/>
</dbReference>
<name>A0ABU1NLU7_9BURK</name>
<protein>
    <submittedName>
        <fullName evidence="3">Cytochrome c553</fullName>
    </submittedName>
</protein>
<feature type="signal peptide" evidence="2">
    <location>
        <begin position="1"/>
        <end position="22"/>
    </location>
</feature>
<sequence length="141" mass="14768">MLRLRAFLLWFMMLAVPFQGYAAAVMAFCAPEAAPPAMVAAHDHSLHAHSLHDHASPGGGHHHPLNASSDDGADPHDAASTQDDGVAASHKCGNCAACHSVGMTPTVLVSLLYGLPQAQLAEPFRAMATVSPRVPHKPPRA</sequence>
<keyword evidence="2" id="KW-0732">Signal</keyword>